<dbReference type="EMBL" id="JAVDVQ010000007">
    <property type="protein sequence ID" value="MDR7082750.1"/>
    <property type="molecule type" value="Genomic_DNA"/>
</dbReference>
<dbReference type="PANTHER" id="PTHR36838">
    <property type="entry name" value="AUXIN EFFLUX CARRIER FAMILY PROTEIN"/>
    <property type="match status" value="1"/>
</dbReference>
<evidence type="ECO:0000256" key="5">
    <source>
        <dbReference type="ARBA" id="ARBA00022989"/>
    </source>
</evidence>
<comment type="caution">
    <text evidence="8">The sequence shown here is derived from an EMBL/GenBank/DDBJ whole genome shotgun (WGS) entry which is preliminary data.</text>
</comment>
<feature type="transmembrane region" description="Helical" evidence="7">
    <location>
        <begin position="222"/>
        <end position="244"/>
    </location>
</feature>
<keyword evidence="5 7" id="KW-1133">Transmembrane helix</keyword>
<gene>
    <name evidence="8" type="ORF">J2X01_002040</name>
</gene>
<evidence type="ECO:0000313" key="9">
    <source>
        <dbReference type="Proteomes" id="UP001252243"/>
    </source>
</evidence>
<protein>
    <submittedName>
        <fullName evidence="8">Permease</fullName>
    </submittedName>
</protein>
<evidence type="ECO:0000256" key="1">
    <source>
        <dbReference type="ARBA" id="ARBA00004141"/>
    </source>
</evidence>
<organism evidence="8 9">
    <name type="scientific">Arthrobacter ginsengisoli</name>
    <dbReference type="NCBI Taxonomy" id="1356565"/>
    <lineage>
        <taxon>Bacteria</taxon>
        <taxon>Bacillati</taxon>
        <taxon>Actinomycetota</taxon>
        <taxon>Actinomycetes</taxon>
        <taxon>Micrococcales</taxon>
        <taxon>Micrococcaceae</taxon>
        <taxon>Arthrobacter</taxon>
    </lineage>
</organism>
<evidence type="ECO:0000256" key="4">
    <source>
        <dbReference type="ARBA" id="ARBA00022692"/>
    </source>
</evidence>
<name>A0ABU1UCB5_9MICC</name>
<feature type="transmembrane region" description="Helical" evidence="7">
    <location>
        <begin position="125"/>
        <end position="146"/>
    </location>
</feature>
<feature type="transmembrane region" description="Helical" evidence="7">
    <location>
        <begin position="189"/>
        <end position="210"/>
    </location>
</feature>
<keyword evidence="6 7" id="KW-0472">Membrane</keyword>
<feature type="transmembrane region" description="Helical" evidence="7">
    <location>
        <begin position="283"/>
        <end position="302"/>
    </location>
</feature>
<evidence type="ECO:0000313" key="8">
    <source>
        <dbReference type="EMBL" id="MDR7082750.1"/>
    </source>
</evidence>
<sequence length="303" mass="31401">MVSGILIVSAVIAVGYCAARMRILGPEVQGALTRTAFYVTNPALLFTVVAGSDIRAALGTDAPLALLSAAAAGLLYCLLSFLFFRRPVAETAVGAMASSYANANNIGIPVSLYAVGTAQHVAPVLLVQILVMAPFYLTVLGLASGARISWKRLLVQPFANPMIIASGLGAAVALTGWTVPDLLARPIDMLAGGAVPMVLLAFGLSLAGKAPLQKDDGRTETIVATLLKVAGMPLIVWVLGRFVFGLEGQHLLACVIMGALPTAQNVFLFASPYGRGMTVARDVILCTTVLSVGALLVVAWLLA</sequence>
<accession>A0ABU1UCB5</accession>
<dbReference type="InterPro" id="IPR004776">
    <property type="entry name" value="Mem_transp_PIN-like"/>
</dbReference>
<proteinExistence type="predicted"/>
<dbReference type="Proteomes" id="UP001252243">
    <property type="component" value="Unassembled WGS sequence"/>
</dbReference>
<keyword evidence="2" id="KW-0813">Transport</keyword>
<feature type="transmembrane region" description="Helical" evidence="7">
    <location>
        <begin position="250"/>
        <end position="271"/>
    </location>
</feature>
<evidence type="ECO:0000256" key="3">
    <source>
        <dbReference type="ARBA" id="ARBA00022475"/>
    </source>
</evidence>
<evidence type="ECO:0000256" key="2">
    <source>
        <dbReference type="ARBA" id="ARBA00022448"/>
    </source>
</evidence>
<feature type="transmembrane region" description="Helical" evidence="7">
    <location>
        <begin position="64"/>
        <end position="84"/>
    </location>
</feature>
<evidence type="ECO:0000256" key="6">
    <source>
        <dbReference type="ARBA" id="ARBA00023136"/>
    </source>
</evidence>
<keyword evidence="3" id="KW-1003">Cell membrane</keyword>
<feature type="transmembrane region" description="Helical" evidence="7">
    <location>
        <begin position="35"/>
        <end position="52"/>
    </location>
</feature>
<keyword evidence="4 7" id="KW-0812">Transmembrane</keyword>
<keyword evidence="9" id="KW-1185">Reference proteome</keyword>
<reference evidence="8 9" key="1">
    <citation type="submission" date="2023-07" db="EMBL/GenBank/DDBJ databases">
        <title>Sorghum-associated microbial communities from plants grown in Nebraska, USA.</title>
        <authorList>
            <person name="Schachtman D."/>
        </authorList>
    </citation>
    <scope>NUCLEOTIDE SEQUENCE [LARGE SCALE GENOMIC DNA]</scope>
    <source>
        <strain evidence="8 9">BE167</strain>
    </source>
</reference>
<comment type="subcellular location">
    <subcellularLocation>
        <location evidence="1">Membrane</location>
        <topology evidence="1">Multi-pass membrane protein</topology>
    </subcellularLocation>
</comment>
<feature type="transmembrane region" description="Helical" evidence="7">
    <location>
        <begin position="158"/>
        <end position="177"/>
    </location>
</feature>
<dbReference type="PANTHER" id="PTHR36838:SF3">
    <property type="entry name" value="TRANSPORTER AUXIN EFFLUX CARRIER EC FAMILY"/>
    <property type="match status" value="1"/>
</dbReference>
<evidence type="ECO:0000256" key="7">
    <source>
        <dbReference type="SAM" id="Phobius"/>
    </source>
</evidence>
<dbReference type="Pfam" id="PF03547">
    <property type="entry name" value="Mem_trans"/>
    <property type="match status" value="1"/>
</dbReference>